<name>A0AAD2A1K9_9LAMI</name>
<feature type="region of interest" description="Disordered" evidence="1">
    <location>
        <begin position="1"/>
        <end position="41"/>
    </location>
</feature>
<evidence type="ECO:0000256" key="1">
    <source>
        <dbReference type="SAM" id="MobiDB-lite"/>
    </source>
</evidence>
<evidence type="ECO:0000313" key="3">
    <source>
        <dbReference type="Proteomes" id="UP000834106"/>
    </source>
</evidence>
<feature type="region of interest" description="Disordered" evidence="1">
    <location>
        <begin position="90"/>
        <end position="119"/>
    </location>
</feature>
<feature type="compositionally biased region" description="Polar residues" evidence="1">
    <location>
        <begin position="1"/>
        <end position="28"/>
    </location>
</feature>
<sequence>MKARSTAANAVASMQRSGAYNSPADTKVSNSSALKSKLPKKLKSDTKVASAVAAALAAATARSVLREVNKGASTPPLSAMGVPKLMSCTREAASRGGDQPANVIKSLRRRQFFDSGDEN</sequence>
<accession>A0AAD2A1K9</accession>
<organism evidence="2 3">
    <name type="scientific">Fraxinus pennsylvanica</name>
    <dbReference type="NCBI Taxonomy" id="56036"/>
    <lineage>
        <taxon>Eukaryota</taxon>
        <taxon>Viridiplantae</taxon>
        <taxon>Streptophyta</taxon>
        <taxon>Embryophyta</taxon>
        <taxon>Tracheophyta</taxon>
        <taxon>Spermatophyta</taxon>
        <taxon>Magnoliopsida</taxon>
        <taxon>eudicotyledons</taxon>
        <taxon>Gunneridae</taxon>
        <taxon>Pentapetalae</taxon>
        <taxon>asterids</taxon>
        <taxon>lamiids</taxon>
        <taxon>Lamiales</taxon>
        <taxon>Oleaceae</taxon>
        <taxon>Oleeae</taxon>
        <taxon>Fraxinus</taxon>
    </lineage>
</organism>
<protein>
    <submittedName>
        <fullName evidence="2">Uncharacterized protein</fullName>
    </submittedName>
</protein>
<dbReference type="EMBL" id="OU503052">
    <property type="protein sequence ID" value="CAI9779753.1"/>
    <property type="molecule type" value="Genomic_DNA"/>
</dbReference>
<proteinExistence type="predicted"/>
<keyword evidence="3" id="KW-1185">Reference proteome</keyword>
<dbReference type="AlphaFoldDB" id="A0AAD2A1K9"/>
<dbReference type="Proteomes" id="UP000834106">
    <property type="component" value="Chromosome 17"/>
</dbReference>
<gene>
    <name evidence="2" type="ORF">FPE_LOCUS27183</name>
</gene>
<reference evidence="2" key="1">
    <citation type="submission" date="2023-05" db="EMBL/GenBank/DDBJ databases">
        <authorList>
            <person name="Huff M."/>
        </authorList>
    </citation>
    <scope>NUCLEOTIDE SEQUENCE</scope>
</reference>
<evidence type="ECO:0000313" key="2">
    <source>
        <dbReference type="EMBL" id="CAI9779753.1"/>
    </source>
</evidence>